<keyword evidence="11 19" id="KW-1133">Transmembrane helix</keyword>
<dbReference type="GO" id="GO:0046872">
    <property type="term" value="F:metal ion binding"/>
    <property type="evidence" value="ECO:0007669"/>
    <property type="project" value="UniProtKB-KW"/>
</dbReference>
<feature type="transmembrane region" description="Helical" evidence="19">
    <location>
        <begin position="82"/>
        <end position="109"/>
    </location>
</feature>
<evidence type="ECO:0000256" key="16">
    <source>
        <dbReference type="ARBA" id="ARBA00023264"/>
    </source>
</evidence>
<dbReference type="EMBL" id="KP689392">
    <property type="protein sequence ID" value="AJP61942.1"/>
    <property type="molecule type" value="Genomic_DNA"/>
</dbReference>
<evidence type="ECO:0000313" key="20">
    <source>
        <dbReference type="EMBL" id="AJP61942.1"/>
    </source>
</evidence>
<dbReference type="Gene3D" id="1.20.120.1760">
    <property type="match status" value="1"/>
</dbReference>
<dbReference type="GO" id="GO:0005794">
    <property type="term" value="C:Golgi apparatus"/>
    <property type="evidence" value="ECO:0007669"/>
    <property type="project" value="TreeGrafter"/>
</dbReference>
<dbReference type="InterPro" id="IPR048254">
    <property type="entry name" value="CDP_ALCOHOL_P_TRANSF_CS"/>
</dbReference>
<evidence type="ECO:0000256" key="3">
    <source>
        <dbReference type="ARBA" id="ARBA00004141"/>
    </source>
</evidence>
<feature type="transmembrane region" description="Helical" evidence="19">
    <location>
        <begin position="12"/>
        <end position="34"/>
    </location>
</feature>
<dbReference type="InterPro" id="IPR043130">
    <property type="entry name" value="CDP-OH_PTrfase_TM_dom"/>
</dbReference>
<comment type="similarity">
    <text evidence="4 17 18">Belongs to the CDP-alcohol phosphatidyltransferase class-I family.</text>
</comment>
<dbReference type="InterPro" id="IPR014387">
    <property type="entry name" value="CDP_diag_ino_3_P_euk"/>
</dbReference>
<dbReference type="AlphaFoldDB" id="A0A0C5K0Y6"/>
<comment type="subcellular location">
    <subcellularLocation>
        <location evidence="3">Membrane</location>
        <topology evidence="3">Multi-pass membrane protein</topology>
    </subcellularLocation>
</comment>
<evidence type="ECO:0000256" key="12">
    <source>
        <dbReference type="ARBA" id="ARBA00023098"/>
    </source>
</evidence>
<evidence type="ECO:0000256" key="7">
    <source>
        <dbReference type="ARBA" id="ARBA00022679"/>
    </source>
</evidence>
<dbReference type="GO" id="GO:0006661">
    <property type="term" value="P:phosphatidylinositol biosynthetic process"/>
    <property type="evidence" value="ECO:0007669"/>
    <property type="project" value="TreeGrafter"/>
</dbReference>
<keyword evidence="16 17" id="KW-1208">Phospholipid metabolism</keyword>
<evidence type="ECO:0000256" key="4">
    <source>
        <dbReference type="ARBA" id="ARBA00010441"/>
    </source>
</evidence>
<dbReference type="InterPro" id="IPR000462">
    <property type="entry name" value="CDP-OH_P_trans"/>
</dbReference>
<feature type="transmembrane region" description="Helical" evidence="19">
    <location>
        <begin position="176"/>
        <end position="193"/>
    </location>
</feature>
<keyword evidence="14 17" id="KW-0594">Phospholipid biosynthesis</keyword>
<dbReference type="PANTHER" id="PTHR15362">
    <property type="entry name" value="PHOSPHATIDYLINOSITOL SYNTHASE"/>
    <property type="match status" value="1"/>
</dbReference>
<keyword evidence="9" id="KW-0479">Metal-binding</keyword>
<accession>A0A0C5K0Y6</accession>
<dbReference type="GO" id="GO:0016020">
    <property type="term" value="C:membrane"/>
    <property type="evidence" value="ECO:0007669"/>
    <property type="project" value="UniProtKB-SubCell"/>
</dbReference>
<keyword evidence="13 17" id="KW-0472">Membrane</keyword>
<dbReference type="PANTHER" id="PTHR15362:SF4">
    <property type="entry name" value="CDP-DIACYLGLYCEROL--INOSITOL 3-PHOSPHATIDYLTRANSFERASE"/>
    <property type="match status" value="1"/>
</dbReference>
<comment type="catalytic activity">
    <reaction evidence="17">
        <text>a CDP-1,2-diacyl-sn-glycerol + myo-inositol = a 1,2-diacyl-sn-glycero-3-phospho-(1D-myo-inositol) + CMP + H(+)</text>
        <dbReference type="Rhea" id="RHEA:11580"/>
        <dbReference type="ChEBI" id="CHEBI:15378"/>
        <dbReference type="ChEBI" id="CHEBI:17268"/>
        <dbReference type="ChEBI" id="CHEBI:57880"/>
        <dbReference type="ChEBI" id="CHEBI:58332"/>
        <dbReference type="ChEBI" id="CHEBI:60377"/>
        <dbReference type="EC" id="2.7.8.11"/>
    </reaction>
</comment>
<organism evidence="20">
    <name type="scientific">Strigomonas galati</name>
    <dbReference type="NCBI Taxonomy" id="1003336"/>
    <lineage>
        <taxon>Eukaryota</taxon>
        <taxon>Discoba</taxon>
        <taxon>Euglenozoa</taxon>
        <taxon>Kinetoplastea</taxon>
        <taxon>Metakinetoplastina</taxon>
        <taxon>Trypanosomatida</taxon>
        <taxon>Trypanosomatidae</taxon>
        <taxon>Strigomonadinae</taxon>
        <taxon>Strigomonas</taxon>
    </lineage>
</organism>
<evidence type="ECO:0000256" key="10">
    <source>
        <dbReference type="ARBA" id="ARBA00022842"/>
    </source>
</evidence>
<evidence type="ECO:0000256" key="5">
    <source>
        <dbReference type="ARBA" id="ARBA00013212"/>
    </source>
</evidence>
<evidence type="ECO:0000256" key="9">
    <source>
        <dbReference type="ARBA" id="ARBA00022723"/>
    </source>
</evidence>
<evidence type="ECO:0000256" key="13">
    <source>
        <dbReference type="ARBA" id="ARBA00023136"/>
    </source>
</evidence>
<evidence type="ECO:0000256" key="15">
    <source>
        <dbReference type="ARBA" id="ARBA00023211"/>
    </source>
</evidence>
<evidence type="ECO:0000256" key="2">
    <source>
        <dbReference type="ARBA" id="ARBA00001946"/>
    </source>
</evidence>
<protein>
    <recommendedName>
        <fullName evidence="5 17">CDP-diacylglycerol--inositol 3-phosphatidyltransferase</fullName>
        <ecNumber evidence="5 17">2.7.8.11</ecNumber>
    </recommendedName>
</protein>
<name>A0A0C5K0Y6_9TRYP</name>
<sequence>MPSNAYTPGRVSLFVPNLIGYIRIAFSVISYLIAPYYPMMFLFLYTASFVLDAADGMAARALDQCSHFGSILDMLTDRASTAGMLVILDGVLQPAPHFVTFVLATLLFLDVGSHFCRMYASVFVQKESHKDVSDSIFWLLRQYYSKRKFMGVLCIGQEFSYIILFAWNAYRDVPTVNTVLWFIFVACAVPCLLKQVVNVQQLIDGLYHIAVVDAKERNEKKK</sequence>
<keyword evidence="7 17" id="KW-0808">Transferase</keyword>
<proteinExistence type="inferred from homology"/>
<evidence type="ECO:0000256" key="18">
    <source>
        <dbReference type="RuleBase" id="RU003750"/>
    </source>
</evidence>
<dbReference type="GO" id="GO:0003881">
    <property type="term" value="F:CDP-diacylglycerol-inositol 3-phosphatidyltransferase activity"/>
    <property type="evidence" value="ECO:0007669"/>
    <property type="project" value="UniProtKB-UniRule"/>
</dbReference>
<evidence type="ECO:0000256" key="6">
    <source>
        <dbReference type="ARBA" id="ARBA00022516"/>
    </source>
</evidence>
<evidence type="ECO:0000256" key="17">
    <source>
        <dbReference type="PIRNR" id="PIRNR000848"/>
    </source>
</evidence>
<keyword evidence="12 17" id="KW-0443">Lipid metabolism</keyword>
<evidence type="ECO:0000256" key="8">
    <source>
        <dbReference type="ARBA" id="ARBA00022692"/>
    </source>
</evidence>
<evidence type="ECO:0000256" key="19">
    <source>
        <dbReference type="SAM" id="Phobius"/>
    </source>
</evidence>
<keyword evidence="6 17" id="KW-0444">Lipid biosynthesis</keyword>
<dbReference type="PROSITE" id="PS00379">
    <property type="entry name" value="CDP_ALCOHOL_P_TRANSF"/>
    <property type="match status" value="1"/>
</dbReference>
<evidence type="ECO:0000256" key="14">
    <source>
        <dbReference type="ARBA" id="ARBA00023209"/>
    </source>
</evidence>
<dbReference type="EC" id="2.7.8.11" evidence="5 17"/>
<evidence type="ECO:0000256" key="1">
    <source>
        <dbReference type="ARBA" id="ARBA00001936"/>
    </source>
</evidence>
<keyword evidence="15" id="KW-0464">Manganese</keyword>
<evidence type="ECO:0000256" key="11">
    <source>
        <dbReference type="ARBA" id="ARBA00022989"/>
    </source>
</evidence>
<keyword evidence="8 19" id="KW-0812">Transmembrane</keyword>
<feature type="transmembrane region" description="Helical" evidence="19">
    <location>
        <begin position="149"/>
        <end position="170"/>
    </location>
</feature>
<dbReference type="Pfam" id="PF01066">
    <property type="entry name" value="CDP-OH_P_transf"/>
    <property type="match status" value="1"/>
</dbReference>
<comment type="cofactor">
    <cofactor evidence="2">
        <name>Mg(2+)</name>
        <dbReference type="ChEBI" id="CHEBI:18420"/>
    </cofactor>
</comment>
<keyword evidence="10" id="KW-0460">Magnesium</keyword>
<comment type="cofactor">
    <cofactor evidence="1">
        <name>Mn(2+)</name>
        <dbReference type="ChEBI" id="CHEBI:29035"/>
    </cofactor>
</comment>
<dbReference type="FunFam" id="1.20.120.1760:FF:000003">
    <property type="entry name" value="CDP-diacylglycerol--inositol 3-phosphatidyltransferase"/>
    <property type="match status" value="1"/>
</dbReference>
<dbReference type="PIRSF" id="PIRSF000848">
    <property type="entry name" value="CDP_diag_ino_3_P"/>
    <property type="match status" value="1"/>
</dbReference>
<reference evidence="20" key="1">
    <citation type="submission" date="2015-01" db="EMBL/GenBank/DDBJ databases">
        <title>Genomic and phylogenetic analysis of phosphatidilinositol production and its derivatives in Angomonas deanei.</title>
        <authorList>
            <person name="de Azevedo Martins A.C."/>
            <person name="Alves J.M.P."/>
            <person name="Mello F.G."/>
            <person name="Vasconcelos A.T.R."/>
            <person name="de Souza W."/>
            <person name="Einicker-Lamas M."/>
            <person name="Motta M.C.M."/>
        </authorList>
    </citation>
    <scope>NUCLEOTIDE SEQUENCE</scope>
    <source>
        <strain evidence="20">TCC219</strain>
    </source>
</reference>